<dbReference type="STRING" id="1313304.CALK_1531"/>
<protein>
    <submittedName>
        <fullName evidence="1">Uncharacterized protein</fullName>
    </submittedName>
</protein>
<dbReference type="EMBL" id="ASJR01000012">
    <property type="protein sequence ID" value="ERP31487.1"/>
    <property type="molecule type" value="Genomic_DNA"/>
</dbReference>
<sequence>MKTIVLFLYLLYFSTGGIADELPGEELDPDRFFRHISSSVEMGSEKDDTSRTPREPRALPRLKWLDSVSQTWEAPPLSEQISNDTTAIRIGMGAIFVPSMSKSPEDEPEVYILDESGEVVVSGTTGRGYNLEPGTYSVGVGNIPKRPLIEDVVVEESKMIPVMPSWGGVRFEVINKDGTPIRGEYDMARMDPMTHLGRGRGRDITLAEGLSVWLLQPGTYKVVSPGMSFNTITNFITFRVKPGEFMNYTLVQEEATSTIVGGGILGTGDRDDTRSAWRHSLNFGGSADLSQTNNHLRDSVHTSLGLSLIFYDRSYYTSEQITLDNLLKFDVSLAVNRDELDNLTLTTVLDEMRFNTIFTYKLYERFGPYGRGEYVSGFVPSRVYANNDGRDADEKHFFLLYDERFDTLDTVEPREIDSLSESYQSKPAFSPLTIQGGIGGNVQLFRTPVINTRVLTGFGITYERRWDELGTLSDTEYEVLDSSSTFYEQYLDRTPHTILYNIDTERFNTGPEVMLQNTLNLGAVASVTTEFRAFAPVDRFRRPDITLSNLFSLHLLGNLVLDYDYTYRRVRADEEELRTRFSRHRVLLRFSLSR</sequence>
<evidence type="ECO:0000313" key="1">
    <source>
        <dbReference type="EMBL" id="ERP31487.1"/>
    </source>
</evidence>
<reference evidence="1 2" key="1">
    <citation type="journal article" date="2013" name="Environ. Microbiol.">
        <title>Genome analysis of Chitinivibrio alkaliphilus gen. nov., sp. nov., a novel extremely haloalkaliphilic anaerobic chitinolytic bacterium from the candidate phylum Termite Group 3.</title>
        <authorList>
            <person name="Sorokin D.Y."/>
            <person name="Gumerov V.M."/>
            <person name="Rakitin A.L."/>
            <person name="Beletsky A.V."/>
            <person name="Damste J.S."/>
            <person name="Muyzer G."/>
            <person name="Mardanov A.V."/>
            <person name="Ravin N.V."/>
        </authorList>
    </citation>
    <scope>NUCLEOTIDE SEQUENCE [LARGE SCALE GENOMIC DNA]</scope>
    <source>
        <strain evidence="1 2">ACht1</strain>
    </source>
</reference>
<comment type="caution">
    <text evidence="1">The sequence shown here is derived from an EMBL/GenBank/DDBJ whole genome shotgun (WGS) entry which is preliminary data.</text>
</comment>
<keyword evidence="2" id="KW-1185">Reference proteome</keyword>
<proteinExistence type="predicted"/>
<gene>
    <name evidence="1" type="ORF">CALK_1531</name>
</gene>
<dbReference type="eggNOG" id="COG3218">
    <property type="taxonomic scope" value="Bacteria"/>
</dbReference>
<dbReference type="RefSeq" id="WP_022636985.1">
    <property type="nucleotide sequence ID" value="NZ_ASJR01000012.1"/>
</dbReference>
<dbReference type="AlphaFoldDB" id="U7D8R4"/>
<evidence type="ECO:0000313" key="2">
    <source>
        <dbReference type="Proteomes" id="UP000017148"/>
    </source>
</evidence>
<accession>U7D8R4</accession>
<name>U7D8R4_9BACT</name>
<dbReference type="Proteomes" id="UP000017148">
    <property type="component" value="Unassembled WGS sequence"/>
</dbReference>
<organism evidence="1 2">
    <name type="scientific">Chitinivibrio alkaliphilus ACht1</name>
    <dbReference type="NCBI Taxonomy" id="1313304"/>
    <lineage>
        <taxon>Bacteria</taxon>
        <taxon>Pseudomonadati</taxon>
        <taxon>Fibrobacterota</taxon>
        <taxon>Chitinivibrionia</taxon>
        <taxon>Chitinivibrionales</taxon>
        <taxon>Chitinivibrionaceae</taxon>
        <taxon>Chitinivibrio</taxon>
    </lineage>
</organism>